<dbReference type="InterPro" id="IPR006240">
    <property type="entry name" value="CysQ"/>
</dbReference>
<dbReference type="PANTHER" id="PTHR43028:SF5">
    <property type="entry name" value="3'(2'),5'-BISPHOSPHATE NUCLEOTIDASE 1"/>
    <property type="match status" value="1"/>
</dbReference>
<proteinExistence type="inferred from homology"/>
<name>A0A5B8RB58_9ZZZZ</name>
<dbReference type="EC" id="3.1.3.7" evidence="3"/>
<dbReference type="Gene3D" id="3.40.190.80">
    <property type="match status" value="1"/>
</dbReference>
<protein>
    <submittedName>
        <fullName evidence="3">3'(2'),5'-bisphosphate nucleotidase CysQ</fullName>
        <ecNumber evidence="3">3.1.3.7</ecNumber>
    </submittedName>
</protein>
<evidence type="ECO:0000313" key="3">
    <source>
        <dbReference type="EMBL" id="QEA06030.1"/>
    </source>
</evidence>
<reference evidence="3" key="1">
    <citation type="submission" date="2019-06" db="EMBL/GenBank/DDBJ databases">
        <authorList>
            <person name="Murdoch R.W."/>
            <person name="Fathepure B."/>
        </authorList>
    </citation>
    <scope>NUCLEOTIDE SEQUENCE</scope>
</reference>
<gene>
    <name evidence="3" type="primary">cysQ</name>
    <name evidence="3" type="ORF">KBTEX_02359</name>
</gene>
<keyword evidence="1" id="KW-0479">Metal-binding</keyword>
<keyword evidence="2" id="KW-0460">Magnesium</keyword>
<dbReference type="FunFam" id="3.40.190.80:FF:000005">
    <property type="entry name" value="3'(2'),5'-bisphosphate nucleotidase CysQ"/>
    <property type="match status" value="1"/>
</dbReference>
<dbReference type="InterPro" id="IPR000760">
    <property type="entry name" value="Inositol_monophosphatase-like"/>
</dbReference>
<dbReference type="GO" id="GO:0008441">
    <property type="term" value="F:3'(2'),5'-bisphosphate nucleotidase activity"/>
    <property type="evidence" value="ECO:0007669"/>
    <property type="project" value="UniProtKB-EC"/>
</dbReference>
<dbReference type="GO" id="GO:0000103">
    <property type="term" value="P:sulfate assimilation"/>
    <property type="evidence" value="ECO:0007669"/>
    <property type="project" value="TreeGrafter"/>
</dbReference>
<dbReference type="GO" id="GO:0050427">
    <property type="term" value="P:3'-phosphoadenosine 5'-phosphosulfate metabolic process"/>
    <property type="evidence" value="ECO:0007669"/>
    <property type="project" value="TreeGrafter"/>
</dbReference>
<dbReference type="InterPro" id="IPR050725">
    <property type="entry name" value="CysQ/Inositol_MonoPase"/>
</dbReference>
<dbReference type="PRINTS" id="PR00377">
    <property type="entry name" value="IMPHPHTASES"/>
</dbReference>
<dbReference type="SUPFAM" id="SSF56655">
    <property type="entry name" value="Carbohydrate phosphatase"/>
    <property type="match status" value="1"/>
</dbReference>
<dbReference type="InterPro" id="IPR020583">
    <property type="entry name" value="Inositol_monoP_metal-BS"/>
</dbReference>
<evidence type="ECO:0000256" key="1">
    <source>
        <dbReference type="ARBA" id="ARBA00022723"/>
    </source>
</evidence>
<dbReference type="HAMAP" id="MF_02095">
    <property type="entry name" value="CysQ"/>
    <property type="match status" value="1"/>
</dbReference>
<dbReference type="GO" id="GO:0000287">
    <property type="term" value="F:magnesium ion binding"/>
    <property type="evidence" value="ECO:0007669"/>
    <property type="project" value="InterPro"/>
</dbReference>
<dbReference type="AlphaFoldDB" id="A0A5B8RB58"/>
<evidence type="ECO:0000256" key="2">
    <source>
        <dbReference type="ARBA" id="ARBA00022842"/>
    </source>
</evidence>
<dbReference type="PANTHER" id="PTHR43028">
    <property type="entry name" value="3'(2'),5'-BISPHOSPHATE NUCLEOTIDASE 1"/>
    <property type="match status" value="1"/>
</dbReference>
<dbReference type="Gene3D" id="3.30.540.10">
    <property type="entry name" value="Fructose-1,6-Bisphosphatase, subunit A, domain 1"/>
    <property type="match status" value="1"/>
</dbReference>
<dbReference type="Pfam" id="PF00459">
    <property type="entry name" value="Inositol_P"/>
    <property type="match status" value="1"/>
</dbReference>
<organism evidence="3">
    <name type="scientific">uncultured organism</name>
    <dbReference type="NCBI Taxonomy" id="155900"/>
    <lineage>
        <taxon>unclassified sequences</taxon>
        <taxon>environmental samples</taxon>
    </lineage>
</organism>
<keyword evidence="3" id="KW-0378">Hydrolase</keyword>
<dbReference type="CDD" id="cd01638">
    <property type="entry name" value="CysQ"/>
    <property type="match status" value="1"/>
</dbReference>
<dbReference type="EMBL" id="MN079121">
    <property type="protein sequence ID" value="QEA06030.1"/>
    <property type="molecule type" value="Genomic_DNA"/>
</dbReference>
<dbReference type="PROSITE" id="PS00629">
    <property type="entry name" value="IMP_1"/>
    <property type="match status" value="1"/>
</dbReference>
<dbReference type="NCBIfam" id="TIGR01331">
    <property type="entry name" value="bisphos_cysQ"/>
    <property type="match status" value="1"/>
</dbReference>
<sequence>MTPDRATRERLAEAVLTLCREAGERILRVYARDFDVTSKDDDSPLTEADRAAHEHLAAALPELEPALPVLSEEGGDIAFESRREWSAYWLVDPLDGTREFIKKNGEFTVNVALIADGRPVLGVVHAPVLERSWIGIEGVGAFREDGHGRRAVHTRPAGPGPWTAVVSRSHRGEQVDALLERLPGFETTSMGSSLKFCLVAEGSADLYPRFGPTSEWDTGAAQCVVEAAGGAVLRLDASPLVYNRKASLLNPDFVAVGDPGVDWTALFEGFPVNER</sequence>
<accession>A0A5B8RB58</accession>